<comment type="caution">
    <text evidence="1">The sequence shown here is derived from an EMBL/GenBank/DDBJ whole genome shotgun (WGS) entry which is preliminary data.</text>
</comment>
<evidence type="ECO:0000313" key="2">
    <source>
        <dbReference type="Proteomes" id="UP001497680"/>
    </source>
</evidence>
<proteinExistence type="predicted"/>
<name>A0ACC0CUL3_9PEZI</name>
<dbReference type="EMBL" id="MU394342">
    <property type="protein sequence ID" value="KAI6084089.1"/>
    <property type="molecule type" value="Genomic_DNA"/>
</dbReference>
<keyword evidence="2" id="KW-1185">Reference proteome</keyword>
<evidence type="ECO:0000313" key="1">
    <source>
        <dbReference type="EMBL" id="KAI6084089.1"/>
    </source>
</evidence>
<protein>
    <submittedName>
        <fullName evidence="1">Uncharacterized protein</fullName>
    </submittedName>
</protein>
<gene>
    <name evidence="1" type="ORF">F4821DRAFT_262275</name>
</gene>
<accession>A0ACC0CUL3</accession>
<organism evidence="1 2">
    <name type="scientific">Hypoxylon rubiginosum</name>
    <dbReference type="NCBI Taxonomy" id="110542"/>
    <lineage>
        <taxon>Eukaryota</taxon>
        <taxon>Fungi</taxon>
        <taxon>Dikarya</taxon>
        <taxon>Ascomycota</taxon>
        <taxon>Pezizomycotina</taxon>
        <taxon>Sordariomycetes</taxon>
        <taxon>Xylariomycetidae</taxon>
        <taxon>Xylariales</taxon>
        <taxon>Hypoxylaceae</taxon>
        <taxon>Hypoxylon</taxon>
    </lineage>
</organism>
<sequence>MSSLKEHFPAPWRLFNPKRCCAIAQVNDLLYQDTADKALGNEPAAECGGLFSLFSHVSKADTFDVFAQQGGGGVLTQGLDDDQIQKWLRPEEGRSSSAHLRLFFLDAVPDQPDVLPITAQTFRDVLDVFRANARFTDNLARQHMPGREIHRLGDDRVRHELWYTAVLRSAGDRVQSESGNRTLEFTRQFAYWQRVVMWSDYQLGKDANGADIATAAYMIWRCPLRVKRAFFSTFSGGNGLRLLDHPMAVHAFMVEKIVLYTHDYLARLSGPLYEWENKASELRTPDNYTARLRAFLTLSRQIHQISTDHDILSSSIDHLRVETAWFGRMFAARPDIEYHIQNAQSAVEDIFANLEKEVSLIKVYTRLYLERSKIGVDECYAMIAQASNQDNRSLRIIQVLSMIFLPGSLVSSIFGMGFFSTSAADDGSDAVFAASGRWWLYFAVSIPLTLVVTVIMLYYQWRDSNKTEEDWSRRRSVADLEGQNLKK</sequence>
<reference evidence="1 2" key="1">
    <citation type="journal article" date="2022" name="New Phytol.">
        <title>Ecological generalism drives hyperdiversity of secondary metabolite gene clusters in xylarialean endophytes.</title>
        <authorList>
            <person name="Franco M.E.E."/>
            <person name="Wisecaver J.H."/>
            <person name="Arnold A.E."/>
            <person name="Ju Y.M."/>
            <person name="Slot J.C."/>
            <person name="Ahrendt S."/>
            <person name="Moore L.P."/>
            <person name="Eastman K.E."/>
            <person name="Scott K."/>
            <person name="Konkel Z."/>
            <person name="Mondo S.J."/>
            <person name="Kuo A."/>
            <person name="Hayes R.D."/>
            <person name="Haridas S."/>
            <person name="Andreopoulos B."/>
            <person name="Riley R."/>
            <person name="LaButti K."/>
            <person name="Pangilinan J."/>
            <person name="Lipzen A."/>
            <person name="Amirebrahimi M."/>
            <person name="Yan J."/>
            <person name="Adam C."/>
            <person name="Keymanesh K."/>
            <person name="Ng V."/>
            <person name="Louie K."/>
            <person name="Northen T."/>
            <person name="Drula E."/>
            <person name="Henrissat B."/>
            <person name="Hsieh H.M."/>
            <person name="Youens-Clark K."/>
            <person name="Lutzoni F."/>
            <person name="Miadlikowska J."/>
            <person name="Eastwood D.C."/>
            <person name="Hamelin R.C."/>
            <person name="Grigoriev I.V."/>
            <person name="U'Ren J.M."/>
        </authorList>
    </citation>
    <scope>NUCLEOTIDE SEQUENCE [LARGE SCALE GENOMIC DNA]</scope>
    <source>
        <strain evidence="1 2">ER1909</strain>
    </source>
</reference>
<dbReference type="Proteomes" id="UP001497680">
    <property type="component" value="Unassembled WGS sequence"/>
</dbReference>